<evidence type="ECO:0000313" key="6">
    <source>
        <dbReference type="EMBL" id="MBB5597927.1"/>
    </source>
</evidence>
<dbReference type="PANTHER" id="PTHR12128">
    <property type="entry name" value="DIHYDRODIPICOLINATE SYNTHASE"/>
    <property type="match status" value="1"/>
</dbReference>
<dbReference type="PRINTS" id="PR00146">
    <property type="entry name" value="DHPICSNTHASE"/>
</dbReference>
<comment type="similarity">
    <text evidence="1 3">Belongs to the DapA family.</text>
</comment>
<dbReference type="AlphaFoldDB" id="A0A7W8YAN3"/>
<dbReference type="GO" id="GO:0008840">
    <property type="term" value="F:4-hydroxy-tetrahydrodipicolinate synthase activity"/>
    <property type="evidence" value="ECO:0007669"/>
    <property type="project" value="UniProtKB-EC"/>
</dbReference>
<dbReference type="Proteomes" id="UP000523863">
    <property type="component" value="Unassembled WGS sequence"/>
</dbReference>
<sequence length="296" mass="30832">MLTGLSAFSLTPFDGHGVDKAAFAGLVNRAAASGVDSIAVLGSTGSYTYLNPDERAEVAQIAAQNVGEKPLIVGIGALRTKDVLKNAESAQAAGANALLLAPVSYQVLTNDDVFGLFSDVNAAVSVPVIVYDNPTTTHFTFTDELYASIAALKNVGSFKIPGVPEDAAQAKARIDHLRSILPEDVTLGVSGDMFAATGLNAGCDAWYSSMAATLPDLAVPIVRAAAQGDVEGAVKASQQLQPLWDLNARFGSLRVIAAIAEELDLVSSPCLPLPIRGLQGDDREAVRRAMQKLGLL</sequence>
<feature type="active site" description="Schiff-base intermediate with substrate" evidence="4">
    <location>
        <position position="159"/>
    </location>
</feature>
<dbReference type="SMART" id="SM01130">
    <property type="entry name" value="DHDPS"/>
    <property type="match status" value="1"/>
</dbReference>
<reference evidence="6 7" key="1">
    <citation type="submission" date="2020-08" db="EMBL/GenBank/DDBJ databases">
        <title>Sequencing the genomes of 1000 actinobacteria strains.</title>
        <authorList>
            <person name="Klenk H.-P."/>
        </authorList>
    </citation>
    <scope>NUCLEOTIDE SEQUENCE [LARGE SCALE GENOMIC DNA]</scope>
    <source>
        <strain evidence="6 7">DSM 23694</strain>
    </source>
</reference>
<dbReference type="InterPro" id="IPR002220">
    <property type="entry name" value="DapA-like"/>
</dbReference>
<dbReference type="PIRSF" id="PIRSF001365">
    <property type="entry name" value="DHDPS"/>
    <property type="match status" value="1"/>
</dbReference>
<dbReference type="CDD" id="cd00408">
    <property type="entry name" value="DHDPS-like"/>
    <property type="match status" value="1"/>
</dbReference>
<protein>
    <submittedName>
        <fullName evidence="6">4-hydroxy-tetrahydrodipicolinate synthase</fullName>
        <ecNumber evidence="6">4.3.3.7</ecNumber>
    </submittedName>
</protein>
<accession>A0A7W8YAN3</accession>
<keyword evidence="7" id="KW-1185">Reference proteome</keyword>
<dbReference type="PANTHER" id="PTHR12128:SF66">
    <property type="entry name" value="4-HYDROXY-2-OXOGLUTARATE ALDOLASE, MITOCHONDRIAL"/>
    <property type="match status" value="1"/>
</dbReference>
<evidence type="ECO:0000256" key="3">
    <source>
        <dbReference type="PIRNR" id="PIRNR001365"/>
    </source>
</evidence>
<proteinExistence type="inferred from homology"/>
<evidence type="ECO:0000256" key="5">
    <source>
        <dbReference type="PIRSR" id="PIRSR001365-2"/>
    </source>
</evidence>
<dbReference type="EMBL" id="JACHBL010000001">
    <property type="protein sequence ID" value="MBB5597927.1"/>
    <property type="molecule type" value="Genomic_DNA"/>
</dbReference>
<dbReference type="RefSeq" id="WP_183641182.1">
    <property type="nucleotide sequence ID" value="NZ_JACHBL010000001.1"/>
</dbReference>
<keyword evidence="2 3" id="KW-0456">Lyase</keyword>
<dbReference type="SUPFAM" id="SSF51569">
    <property type="entry name" value="Aldolase"/>
    <property type="match status" value="1"/>
</dbReference>
<evidence type="ECO:0000313" key="7">
    <source>
        <dbReference type="Proteomes" id="UP000523863"/>
    </source>
</evidence>
<comment type="caution">
    <text evidence="6">The sequence shown here is derived from an EMBL/GenBank/DDBJ whole genome shotgun (WGS) entry which is preliminary data.</text>
</comment>
<evidence type="ECO:0000256" key="2">
    <source>
        <dbReference type="ARBA" id="ARBA00023239"/>
    </source>
</evidence>
<evidence type="ECO:0000256" key="4">
    <source>
        <dbReference type="PIRSR" id="PIRSR001365-1"/>
    </source>
</evidence>
<feature type="active site" description="Proton donor/acceptor" evidence="4">
    <location>
        <position position="131"/>
    </location>
</feature>
<dbReference type="EC" id="4.3.3.7" evidence="6"/>
<name>A0A7W8YAN3_9MICC</name>
<feature type="binding site" evidence="5">
    <location>
        <position position="44"/>
    </location>
    <ligand>
        <name>pyruvate</name>
        <dbReference type="ChEBI" id="CHEBI:15361"/>
    </ligand>
</feature>
<dbReference type="Pfam" id="PF00701">
    <property type="entry name" value="DHDPS"/>
    <property type="match status" value="1"/>
</dbReference>
<evidence type="ECO:0000256" key="1">
    <source>
        <dbReference type="ARBA" id="ARBA00007592"/>
    </source>
</evidence>
<dbReference type="InterPro" id="IPR013785">
    <property type="entry name" value="Aldolase_TIM"/>
</dbReference>
<gene>
    <name evidence="6" type="ORF">BKA12_001007</name>
</gene>
<dbReference type="Gene3D" id="3.20.20.70">
    <property type="entry name" value="Aldolase class I"/>
    <property type="match status" value="1"/>
</dbReference>
<organism evidence="6 7">
    <name type="scientific">Neomicrococcus lactis</name>
    <dbReference type="NCBI Taxonomy" id="732241"/>
    <lineage>
        <taxon>Bacteria</taxon>
        <taxon>Bacillati</taxon>
        <taxon>Actinomycetota</taxon>
        <taxon>Actinomycetes</taxon>
        <taxon>Micrococcales</taxon>
        <taxon>Micrococcaceae</taxon>
        <taxon>Neomicrococcus</taxon>
    </lineage>
</organism>